<protein>
    <submittedName>
        <fullName evidence="2">Uncharacterized protein</fullName>
    </submittedName>
</protein>
<evidence type="ECO:0000256" key="1">
    <source>
        <dbReference type="SAM" id="MobiDB-lite"/>
    </source>
</evidence>
<dbReference type="AlphaFoldDB" id="A0A2U3NX71"/>
<feature type="region of interest" description="Disordered" evidence="1">
    <location>
        <begin position="71"/>
        <end position="90"/>
    </location>
</feature>
<evidence type="ECO:0000313" key="2">
    <source>
        <dbReference type="EMBL" id="SPM36084.1"/>
    </source>
</evidence>
<dbReference type="Proteomes" id="UP000240988">
    <property type="component" value="Unassembled WGS sequence"/>
</dbReference>
<proteinExistence type="predicted"/>
<evidence type="ECO:0000313" key="3">
    <source>
        <dbReference type="Proteomes" id="UP000240988"/>
    </source>
</evidence>
<dbReference type="OrthoDB" id="9953367at2"/>
<sequence length="90" mass="9064">MGRHRKIEGLPSFGDFSSVTVACEALGMSASLGSLAVPSGWPTGTATTEAAPAADAASRPKWLTFQEGLMDVMTGSGTPSHGEAADVDGP</sequence>
<gene>
    <name evidence="2" type="ORF">MRAB57_3923</name>
</gene>
<dbReference type="RefSeq" id="WP_077088830.1">
    <property type="nucleotide sequence ID" value="NZ_LT721901.1"/>
</dbReference>
<organism evidence="2 3">
    <name type="scientific">Mycobacterium rhizamassiliense</name>
    <dbReference type="NCBI Taxonomy" id="1841860"/>
    <lineage>
        <taxon>Bacteria</taxon>
        <taxon>Bacillati</taxon>
        <taxon>Actinomycetota</taxon>
        <taxon>Actinomycetes</taxon>
        <taxon>Mycobacteriales</taxon>
        <taxon>Mycobacteriaceae</taxon>
        <taxon>Mycobacterium</taxon>
    </lineage>
</organism>
<name>A0A2U3NX71_9MYCO</name>
<dbReference type="STRING" id="1841860.GCA_900157375_03926"/>
<accession>A0A2U3NX71</accession>
<dbReference type="EMBL" id="FUFA01000005">
    <property type="protein sequence ID" value="SPM36084.1"/>
    <property type="molecule type" value="Genomic_DNA"/>
</dbReference>
<keyword evidence="3" id="KW-1185">Reference proteome</keyword>
<reference evidence="2 3" key="1">
    <citation type="submission" date="2017-01" db="EMBL/GenBank/DDBJ databases">
        <authorList>
            <consortium name="Urmite Genomes"/>
        </authorList>
    </citation>
    <scope>NUCLEOTIDE SEQUENCE [LARGE SCALE GENOMIC DNA]</scope>
    <source>
        <strain evidence="2 3">AB57</strain>
    </source>
</reference>